<dbReference type="InterPro" id="IPR036291">
    <property type="entry name" value="NAD(P)-bd_dom_sf"/>
</dbReference>
<evidence type="ECO:0000259" key="3">
    <source>
        <dbReference type="SMART" id="SM00822"/>
    </source>
</evidence>
<protein>
    <submittedName>
        <fullName evidence="4">Oxidoreductase</fullName>
    </submittedName>
</protein>
<accession>A0A8J3TQ29</accession>
<proteinExistence type="inferred from homology"/>
<dbReference type="AlphaFoldDB" id="A0A8J3TQ29"/>
<comment type="caution">
    <text evidence="4">The sequence shown here is derived from an EMBL/GenBank/DDBJ whole genome shotgun (WGS) entry which is preliminary data.</text>
</comment>
<evidence type="ECO:0000256" key="2">
    <source>
        <dbReference type="ARBA" id="ARBA00023002"/>
    </source>
</evidence>
<dbReference type="InterPro" id="IPR057326">
    <property type="entry name" value="KR_dom"/>
</dbReference>
<evidence type="ECO:0000313" key="4">
    <source>
        <dbReference type="EMBL" id="GII29956.1"/>
    </source>
</evidence>
<sequence length="249" mass="25663">MSEVLAGKTAVITGGSTGIGLATARRFLAEGASVVIAGRRQAELDKAVAELGGDVIAVQADVSKADDLDRLYARVRETRGRIDILFANASILQGHSLGAITEDLVDRHLDINVKGLVLTVEKALPLITDGGAIIVTSSVDGVKGGPGRSVYAATKAAGRNLVRSWLQELSGRRIRVNAVSPGRTVTPGLAALAGDLDVEDFFGQLAAEMPGGRNIQPDEVAAAVTFLASDDASGINGIDLPVDGGFAQI</sequence>
<dbReference type="SUPFAM" id="SSF51735">
    <property type="entry name" value="NAD(P)-binding Rossmann-fold domains"/>
    <property type="match status" value="1"/>
</dbReference>
<name>A0A8J3TQ29_9ACTN</name>
<comment type="similarity">
    <text evidence="1">Belongs to the short-chain dehydrogenases/reductases (SDR) family.</text>
</comment>
<evidence type="ECO:0000313" key="5">
    <source>
        <dbReference type="Proteomes" id="UP000650628"/>
    </source>
</evidence>
<dbReference type="SMART" id="SM00822">
    <property type="entry name" value="PKS_KR"/>
    <property type="match status" value="1"/>
</dbReference>
<feature type="domain" description="Ketoreductase" evidence="3">
    <location>
        <begin position="8"/>
        <end position="184"/>
    </location>
</feature>
<dbReference type="InterPro" id="IPR002347">
    <property type="entry name" value="SDR_fam"/>
</dbReference>
<dbReference type="EMBL" id="BOOO01000017">
    <property type="protein sequence ID" value="GII29956.1"/>
    <property type="molecule type" value="Genomic_DNA"/>
</dbReference>
<evidence type="ECO:0000256" key="1">
    <source>
        <dbReference type="ARBA" id="ARBA00006484"/>
    </source>
</evidence>
<dbReference type="CDD" id="cd05233">
    <property type="entry name" value="SDR_c"/>
    <property type="match status" value="1"/>
</dbReference>
<reference evidence="4 5" key="1">
    <citation type="submission" date="2021-01" db="EMBL/GenBank/DDBJ databases">
        <title>Whole genome shotgun sequence of Planotetraspora mira NBRC 15435.</title>
        <authorList>
            <person name="Komaki H."/>
            <person name="Tamura T."/>
        </authorList>
    </citation>
    <scope>NUCLEOTIDE SEQUENCE [LARGE SCALE GENOMIC DNA]</scope>
    <source>
        <strain evidence="4 5">NBRC 15435</strain>
    </source>
</reference>
<dbReference type="PANTHER" id="PTHR43669:SF3">
    <property type="entry name" value="ALCOHOL DEHYDROGENASE, PUTATIVE (AFU_ORTHOLOGUE AFUA_3G03445)-RELATED"/>
    <property type="match status" value="1"/>
</dbReference>
<keyword evidence="2" id="KW-0560">Oxidoreductase</keyword>
<dbReference type="Pfam" id="PF13561">
    <property type="entry name" value="adh_short_C2"/>
    <property type="match status" value="1"/>
</dbReference>
<dbReference type="PANTHER" id="PTHR43669">
    <property type="entry name" value="5-KETO-D-GLUCONATE 5-REDUCTASE"/>
    <property type="match status" value="1"/>
</dbReference>
<dbReference type="Proteomes" id="UP000650628">
    <property type="component" value="Unassembled WGS sequence"/>
</dbReference>
<gene>
    <name evidence="4" type="ORF">Pmi06nite_33980</name>
</gene>
<dbReference type="FunFam" id="3.40.50.720:FF:000084">
    <property type="entry name" value="Short-chain dehydrogenase reductase"/>
    <property type="match status" value="1"/>
</dbReference>
<keyword evidence="5" id="KW-1185">Reference proteome</keyword>
<dbReference type="GO" id="GO:0016491">
    <property type="term" value="F:oxidoreductase activity"/>
    <property type="evidence" value="ECO:0007669"/>
    <property type="project" value="UniProtKB-KW"/>
</dbReference>
<organism evidence="4 5">
    <name type="scientific">Planotetraspora mira</name>
    <dbReference type="NCBI Taxonomy" id="58121"/>
    <lineage>
        <taxon>Bacteria</taxon>
        <taxon>Bacillati</taxon>
        <taxon>Actinomycetota</taxon>
        <taxon>Actinomycetes</taxon>
        <taxon>Streptosporangiales</taxon>
        <taxon>Streptosporangiaceae</taxon>
        <taxon>Planotetraspora</taxon>
    </lineage>
</organism>
<dbReference type="PRINTS" id="PR00081">
    <property type="entry name" value="GDHRDH"/>
</dbReference>
<dbReference type="RefSeq" id="WP_203953937.1">
    <property type="nucleotide sequence ID" value="NZ_BOOO01000017.1"/>
</dbReference>
<dbReference type="Gene3D" id="3.40.50.720">
    <property type="entry name" value="NAD(P)-binding Rossmann-like Domain"/>
    <property type="match status" value="1"/>
</dbReference>